<evidence type="ECO:0000256" key="8">
    <source>
        <dbReference type="ARBA" id="ARBA00060749"/>
    </source>
</evidence>
<comment type="cofactor">
    <cofactor evidence="1 9">
        <name>a divalent metal cation</name>
        <dbReference type="ChEBI" id="CHEBI:60240"/>
    </cofactor>
</comment>
<feature type="site" description="Important for substrate specificity" evidence="9">
    <location>
        <position position="16"/>
    </location>
</feature>
<keyword evidence="3 9" id="KW-0963">Cytoplasm</keyword>
<accession>A0A521FZW9</accession>
<dbReference type="HAMAP" id="MF_00528">
    <property type="entry name" value="Maf"/>
    <property type="match status" value="1"/>
</dbReference>
<dbReference type="PANTHER" id="PTHR43213">
    <property type="entry name" value="BIFUNCTIONAL DTTP/UTP PYROPHOSPHATASE/METHYLTRANSFERASE PROTEIN-RELATED"/>
    <property type="match status" value="1"/>
</dbReference>
<dbReference type="InterPro" id="IPR003697">
    <property type="entry name" value="Maf-like"/>
</dbReference>
<evidence type="ECO:0000256" key="6">
    <source>
        <dbReference type="ARBA" id="ARBA00050213"/>
    </source>
</evidence>
<evidence type="ECO:0000256" key="2">
    <source>
        <dbReference type="ARBA" id="ARBA00004496"/>
    </source>
</evidence>
<evidence type="ECO:0000256" key="1">
    <source>
        <dbReference type="ARBA" id="ARBA00001968"/>
    </source>
</evidence>
<keyword evidence="5 9" id="KW-0546">Nucleotide metabolism</keyword>
<dbReference type="SUPFAM" id="SSF52972">
    <property type="entry name" value="ITPase-like"/>
    <property type="match status" value="1"/>
</dbReference>
<protein>
    <recommendedName>
        <fullName evidence="9">dTTP/UTP pyrophosphatase</fullName>
        <shortName evidence="9">dTTPase/UTPase</shortName>
        <ecNumber evidence="9">3.6.1.9</ecNumber>
    </recommendedName>
    <alternativeName>
        <fullName evidence="9">Nucleoside triphosphate pyrophosphatase</fullName>
    </alternativeName>
    <alternativeName>
        <fullName evidence="9">Nucleotide pyrophosphatase</fullName>
        <shortName evidence="9">Nucleotide PPase</shortName>
    </alternativeName>
</protein>
<comment type="similarity">
    <text evidence="9">Belongs to the Maf family. YhdE subfamily.</text>
</comment>
<comment type="catalytic activity">
    <reaction evidence="9">
        <text>dTTP + H2O = dTMP + diphosphate + H(+)</text>
        <dbReference type="Rhea" id="RHEA:28534"/>
        <dbReference type="ChEBI" id="CHEBI:15377"/>
        <dbReference type="ChEBI" id="CHEBI:15378"/>
        <dbReference type="ChEBI" id="CHEBI:33019"/>
        <dbReference type="ChEBI" id="CHEBI:37568"/>
        <dbReference type="ChEBI" id="CHEBI:63528"/>
        <dbReference type="EC" id="3.6.1.9"/>
    </reaction>
</comment>
<dbReference type="GO" id="GO:0009117">
    <property type="term" value="P:nucleotide metabolic process"/>
    <property type="evidence" value="ECO:0007669"/>
    <property type="project" value="UniProtKB-KW"/>
</dbReference>
<dbReference type="FunFam" id="3.90.950.10:FF:000005">
    <property type="entry name" value="7-methyl-GTP pyrophosphatase"/>
    <property type="match status" value="1"/>
</dbReference>
<keyword evidence="11" id="KW-1185">Reference proteome</keyword>
<gene>
    <name evidence="10" type="ORF">CDV28_13714</name>
</gene>
<dbReference type="EMBL" id="NQJD01000037">
    <property type="protein sequence ID" value="TAA74161.1"/>
    <property type="molecule type" value="Genomic_DNA"/>
</dbReference>
<dbReference type="Proteomes" id="UP000316238">
    <property type="component" value="Unassembled WGS sequence"/>
</dbReference>
<dbReference type="EC" id="3.6.1.9" evidence="9"/>
<name>A0A521FZW9_9BACT</name>
<comment type="function">
    <text evidence="7">Nucleoside triphosphate pyrophosphatase that hydrolyzes 7-methyl-GTP (m(7)GTP). May have a dual role in cell division arrest and in preventing the incorporation of modified nucleotides into cellular nucleic acids.</text>
</comment>
<dbReference type="PANTHER" id="PTHR43213:SF5">
    <property type="entry name" value="BIFUNCTIONAL DTTP_UTP PYROPHOSPHATASE_METHYLTRANSFERASE PROTEIN-RELATED"/>
    <property type="match status" value="1"/>
</dbReference>
<dbReference type="GO" id="GO:0036221">
    <property type="term" value="F:UTP diphosphatase activity"/>
    <property type="evidence" value="ECO:0007669"/>
    <property type="project" value="RHEA"/>
</dbReference>
<evidence type="ECO:0000313" key="10">
    <source>
        <dbReference type="EMBL" id="TAA74161.1"/>
    </source>
</evidence>
<feature type="active site" description="Proton acceptor" evidence="9">
    <location>
        <position position="73"/>
    </location>
</feature>
<comment type="catalytic activity">
    <reaction evidence="6">
        <text>N(7)-methyl-GTP + H2O = N(7)-methyl-GMP + diphosphate + H(+)</text>
        <dbReference type="Rhea" id="RHEA:58744"/>
        <dbReference type="ChEBI" id="CHEBI:15377"/>
        <dbReference type="ChEBI" id="CHEBI:15378"/>
        <dbReference type="ChEBI" id="CHEBI:33019"/>
        <dbReference type="ChEBI" id="CHEBI:58285"/>
        <dbReference type="ChEBI" id="CHEBI:87133"/>
    </reaction>
</comment>
<dbReference type="NCBIfam" id="TIGR00172">
    <property type="entry name" value="maf"/>
    <property type="match status" value="1"/>
</dbReference>
<evidence type="ECO:0000256" key="7">
    <source>
        <dbReference type="ARBA" id="ARBA00053369"/>
    </source>
</evidence>
<comment type="caution">
    <text evidence="9">Lacks conserved residue(s) required for the propagation of feature annotation.</text>
</comment>
<dbReference type="CDD" id="cd00555">
    <property type="entry name" value="Maf"/>
    <property type="match status" value="1"/>
</dbReference>
<comment type="similarity">
    <text evidence="8">Belongs to the Maf family. YceF subfamily.</text>
</comment>
<dbReference type="AlphaFoldDB" id="A0A521FZW9"/>
<evidence type="ECO:0000256" key="5">
    <source>
        <dbReference type="ARBA" id="ARBA00023080"/>
    </source>
</evidence>
<sequence length="197" mass="21016">MFTTCKPLILASASPRRYQFLHDLGLNFTCLPADIEETPLPDEQPAVFARRMAVEKAEIIANQHPASWVIGADTVVTLDGQIIGKPTDAAHALDILRTLRGKTHQVITGLAVVCQQEHCVETLTETSEVTFADFSDAVLAAYIRTGEPLDKAGAYGIQAVGAFLVSSIQGSCSNVIGLPLSSCVALLLRRGLIASLS</sequence>
<organism evidence="10 11">
    <name type="scientific">Candidatus Electronema aureum</name>
    <dbReference type="NCBI Taxonomy" id="2005002"/>
    <lineage>
        <taxon>Bacteria</taxon>
        <taxon>Pseudomonadati</taxon>
        <taxon>Thermodesulfobacteriota</taxon>
        <taxon>Desulfobulbia</taxon>
        <taxon>Desulfobulbales</taxon>
        <taxon>Desulfobulbaceae</taxon>
        <taxon>Candidatus Electronema</taxon>
    </lineage>
</organism>
<feature type="site" description="Important for substrate specificity" evidence="9">
    <location>
        <position position="158"/>
    </location>
</feature>
<evidence type="ECO:0000256" key="3">
    <source>
        <dbReference type="ARBA" id="ARBA00022490"/>
    </source>
</evidence>
<dbReference type="Pfam" id="PF02545">
    <property type="entry name" value="Maf"/>
    <property type="match status" value="1"/>
</dbReference>
<evidence type="ECO:0000313" key="11">
    <source>
        <dbReference type="Proteomes" id="UP000316238"/>
    </source>
</evidence>
<evidence type="ECO:0000256" key="4">
    <source>
        <dbReference type="ARBA" id="ARBA00022801"/>
    </source>
</evidence>
<evidence type="ECO:0000256" key="9">
    <source>
        <dbReference type="HAMAP-Rule" id="MF_00528"/>
    </source>
</evidence>
<dbReference type="GO" id="GO:0005737">
    <property type="term" value="C:cytoplasm"/>
    <property type="evidence" value="ECO:0007669"/>
    <property type="project" value="UniProtKB-SubCell"/>
</dbReference>
<comment type="catalytic activity">
    <reaction evidence="9">
        <text>UTP + H2O = UMP + diphosphate + H(+)</text>
        <dbReference type="Rhea" id="RHEA:29395"/>
        <dbReference type="ChEBI" id="CHEBI:15377"/>
        <dbReference type="ChEBI" id="CHEBI:15378"/>
        <dbReference type="ChEBI" id="CHEBI:33019"/>
        <dbReference type="ChEBI" id="CHEBI:46398"/>
        <dbReference type="ChEBI" id="CHEBI:57865"/>
        <dbReference type="EC" id="3.6.1.9"/>
    </reaction>
</comment>
<proteinExistence type="inferred from homology"/>
<comment type="subcellular location">
    <subcellularLocation>
        <location evidence="2 9">Cytoplasm</location>
    </subcellularLocation>
</comment>
<comment type="function">
    <text evidence="9">Nucleoside triphosphate pyrophosphatase that hydrolyzes dTTP and UTP. May have a dual role in cell division arrest and in preventing the incorporation of modified nucleotides into cellular nucleic acids.</text>
</comment>
<dbReference type="GO" id="GO:0036218">
    <property type="term" value="F:dTTP diphosphatase activity"/>
    <property type="evidence" value="ECO:0007669"/>
    <property type="project" value="RHEA"/>
</dbReference>
<reference evidence="10" key="1">
    <citation type="submission" date="2017-07" db="EMBL/GenBank/DDBJ databases">
        <title>The cable genome - Insights into the physiology and evolution of filamentous bacteria capable of sulfide oxidation via long distance electron transfer.</title>
        <authorList>
            <person name="Thorup C."/>
            <person name="Bjerg J.T."/>
            <person name="Schreiber L."/>
            <person name="Nielsen L.P."/>
            <person name="Kjeldsen K.U."/>
            <person name="Boesen T."/>
            <person name="Boggild A."/>
            <person name="Meysman F."/>
            <person name="Geelhoed J."/>
            <person name="Schramm A."/>
        </authorList>
    </citation>
    <scope>NUCLEOTIDE SEQUENCE [LARGE SCALE GENOMIC DNA]</scope>
    <source>
        <strain evidence="10">GS</strain>
    </source>
</reference>
<feature type="site" description="Important for substrate specificity" evidence="9">
    <location>
        <position position="74"/>
    </location>
</feature>
<keyword evidence="4 9" id="KW-0378">Hydrolase</keyword>
<dbReference type="InterPro" id="IPR029001">
    <property type="entry name" value="ITPase-like_fam"/>
</dbReference>
<comment type="caution">
    <text evidence="10">The sequence shown here is derived from an EMBL/GenBank/DDBJ whole genome shotgun (WGS) entry which is preliminary data.</text>
</comment>
<dbReference type="Gene3D" id="3.90.950.10">
    <property type="match status" value="1"/>
</dbReference>
<dbReference type="PIRSF" id="PIRSF006305">
    <property type="entry name" value="Maf"/>
    <property type="match status" value="1"/>
</dbReference>